<name>A0ABP0EJG7_9ASCO</name>
<feature type="compositionally biased region" description="Basic residues" evidence="3">
    <location>
        <begin position="7"/>
        <end position="19"/>
    </location>
</feature>
<gene>
    <name evidence="5" type="ORF">CAAN4_H04214</name>
</gene>
<proteinExistence type="predicted"/>
<dbReference type="SUPFAM" id="SSF88697">
    <property type="entry name" value="PUA domain-like"/>
    <property type="match status" value="1"/>
</dbReference>
<dbReference type="PANTHER" id="PTHR14087:SF7">
    <property type="entry name" value="THYMOCYTE NUCLEAR PROTEIN 1"/>
    <property type="match status" value="1"/>
</dbReference>
<reference evidence="5 6" key="1">
    <citation type="submission" date="2024-01" db="EMBL/GenBank/DDBJ databases">
        <authorList>
            <consortium name="Genoscope - CEA"/>
            <person name="William W."/>
        </authorList>
    </citation>
    <scope>NUCLEOTIDE SEQUENCE [LARGE SCALE GENOMIC DNA]</scope>
    <source>
        <strain evidence="5 6">29B2s-10</strain>
    </source>
</reference>
<evidence type="ECO:0000256" key="2">
    <source>
        <dbReference type="ARBA" id="ARBA00023242"/>
    </source>
</evidence>
<dbReference type="InterPro" id="IPR047197">
    <property type="entry name" value="THYN1-like_EVE"/>
</dbReference>
<comment type="subcellular location">
    <subcellularLocation>
        <location evidence="1">Nucleus</location>
    </subcellularLocation>
</comment>
<dbReference type="Proteomes" id="UP001497600">
    <property type="component" value="Chromosome H"/>
</dbReference>
<organism evidence="5 6">
    <name type="scientific">[Candida] anglica</name>
    <dbReference type="NCBI Taxonomy" id="148631"/>
    <lineage>
        <taxon>Eukaryota</taxon>
        <taxon>Fungi</taxon>
        <taxon>Dikarya</taxon>
        <taxon>Ascomycota</taxon>
        <taxon>Saccharomycotina</taxon>
        <taxon>Pichiomycetes</taxon>
        <taxon>Debaryomycetaceae</taxon>
        <taxon>Kurtzmaniella</taxon>
    </lineage>
</organism>
<dbReference type="InterPro" id="IPR015947">
    <property type="entry name" value="PUA-like_sf"/>
</dbReference>
<keyword evidence="6" id="KW-1185">Reference proteome</keyword>
<protein>
    <recommendedName>
        <fullName evidence="4">EVE domain-containing protein</fullName>
    </recommendedName>
</protein>
<dbReference type="InterPro" id="IPR002740">
    <property type="entry name" value="EVE_domain"/>
</dbReference>
<feature type="domain" description="EVE" evidence="4">
    <location>
        <begin position="50"/>
        <end position="200"/>
    </location>
</feature>
<dbReference type="InterPro" id="IPR052181">
    <property type="entry name" value="5hmC_binding"/>
</dbReference>
<evidence type="ECO:0000256" key="1">
    <source>
        <dbReference type="ARBA" id="ARBA00004123"/>
    </source>
</evidence>
<dbReference type="EMBL" id="OZ004260">
    <property type="protein sequence ID" value="CAK7920599.1"/>
    <property type="molecule type" value="Genomic_DNA"/>
</dbReference>
<dbReference type="Pfam" id="PF01878">
    <property type="entry name" value="EVE"/>
    <property type="match status" value="1"/>
</dbReference>
<accession>A0ABP0EJG7</accession>
<evidence type="ECO:0000313" key="5">
    <source>
        <dbReference type="EMBL" id="CAK7920599.1"/>
    </source>
</evidence>
<dbReference type="PANTHER" id="PTHR14087">
    <property type="entry name" value="THYMOCYTE NUCLEAR PROTEIN 1"/>
    <property type="match status" value="1"/>
</dbReference>
<dbReference type="Gene3D" id="3.10.590.10">
    <property type="entry name" value="ph1033 like domains"/>
    <property type="match status" value="1"/>
</dbReference>
<dbReference type="CDD" id="cd21133">
    <property type="entry name" value="EVE"/>
    <property type="match status" value="1"/>
</dbReference>
<keyword evidence="2" id="KW-0539">Nucleus</keyword>
<sequence length="230" mass="25959">MTVTKSKVTKPKVVKKAAVKKSTTSAGGKPVPPATSHAYKYNANPDTGKKYWLIKSEPVTRIDPKTKQDVKFPLSDLIGKDRIEGWDGVRNYEARNNMLVMSKGDIALFYHSNCDIPGIVGEVEIANEAHIDDTQFDIKHKSFDAKSTPENPKWWCVDVKFLRRLRRKISLAELKDRASELPDFLLLTRGRLSVIPVGYELYTKLVAIEQEGQIADDLDCDISRDLIEVK</sequence>
<evidence type="ECO:0000259" key="4">
    <source>
        <dbReference type="Pfam" id="PF01878"/>
    </source>
</evidence>
<feature type="region of interest" description="Disordered" evidence="3">
    <location>
        <begin position="1"/>
        <end position="40"/>
    </location>
</feature>
<evidence type="ECO:0000313" key="6">
    <source>
        <dbReference type="Proteomes" id="UP001497600"/>
    </source>
</evidence>
<evidence type="ECO:0000256" key="3">
    <source>
        <dbReference type="SAM" id="MobiDB-lite"/>
    </source>
</evidence>